<dbReference type="EMBL" id="JACGWN010000005">
    <property type="protein sequence ID" value="KAL0449157.1"/>
    <property type="molecule type" value="Genomic_DNA"/>
</dbReference>
<reference evidence="2" key="1">
    <citation type="submission" date="2020-06" db="EMBL/GenBank/DDBJ databases">
        <authorList>
            <person name="Li T."/>
            <person name="Hu X."/>
            <person name="Zhang T."/>
            <person name="Song X."/>
            <person name="Zhang H."/>
            <person name="Dai N."/>
            <person name="Sheng W."/>
            <person name="Hou X."/>
            <person name="Wei L."/>
        </authorList>
    </citation>
    <scope>NUCLEOTIDE SEQUENCE</scope>
    <source>
        <strain evidence="2">KEN1</strain>
        <tissue evidence="2">Leaf</tissue>
    </source>
</reference>
<reference evidence="2" key="2">
    <citation type="journal article" date="2024" name="Plant">
        <title>Genomic evolution and insights into agronomic trait innovations of Sesamum species.</title>
        <authorList>
            <person name="Miao H."/>
            <person name="Wang L."/>
            <person name="Qu L."/>
            <person name="Liu H."/>
            <person name="Sun Y."/>
            <person name="Le M."/>
            <person name="Wang Q."/>
            <person name="Wei S."/>
            <person name="Zheng Y."/>
            <person name="Lin W."/>
            <person name="Duan Y."/>
            <person name="Cao H."/>
            <person name="Xiong S."/>
            <person name="Wang X."/>
            <person name="Wei L."/>
            <person name="Li C."/>
            <person name="Ma Q."/>
            <person name="Ju M."/>
            <person name="Zhao R."/>
            <person name="Li G."/>
            <person name="Mu C."/>
            <person name="Tian Q."/>
            <person name="Mei H."/>
            <person name="Zhang T."/>
            <person name="Gao T."/>
            <person name="Zhang H."/>
        </authorList>
    </citation>
    <scope>NUCLEOTIDE SEQUENCE</scope>
    <source>
        <strain evidence="2">KEN1</strain>
    </source>
</reference>
<dbReference type="InterPro" id="IPR052343">
    <property type="entry name" value="Retrotransposon-Effector_Assoc"/>
</dbReference>
<dbReference type="InterPro" id="IPR026960">
    <property type="entry name" value="RVT-Znf"/>
</dbReference>
<gene>
    <name evidence="2" type="ORF">Slati_1472100</name>
</gene>
<sequence length="601" mass="69471">MSATLCQPPTLEEMRLVVFNMDATSTAGPDGFNAFFYQKCWEIIKDDVLEVVEDFMNGSPILVNSTATSIVLIPKVKNLTTWSDFRPISLCNTTNKILTKLMNERLKMWLPDLISPNRSGFVSNRQIGHNILLAQEILQSIGKHKTDCNVLLKLDMAKAYDCVHWSFLHEVLSRFGFSTKWVNLVLNCVTNCWFSLLINGELCGFFHSTRGIRQGDPLSPSLFVLLAEYMSKGLNKLMAEQKNLAYRGSLGVSHLAYADDVIVFTNNRDESLETIMDFLQYCKGSCPASAKSYQNSSNVWKRRLDEVEKEIRWSLGTGEICFQHDIWMGEISLYELVNPSFSHHERVNYYWTNGEWDVGKLRLVLPPNIVSQITRIPFDEHVCDRAWWKLDTKGAFSIKSAWQELRAQALQRQSLADLWNNCLRPTISIFMWRLLPNLLPVDERMQDKGIILASKCLCCNENETLQHLFLKSNTTVVVWRHFGSLFAVALPEVEFASTMLQYWKLSSPFFCKGHVRSLIPVLVLWFIWNMRNQAKHNDVIFRPNTVIRNVYNYLWRLYQAGALRAVHWKGDRDIVARLGFHYQRMPQPQPLIVRWTQSDFG</sequence>
<comment type="caution">
    <text evidence="2">The sequence shown here is derived from an EMBL/GenBank/DDBJ whole genome shotgun (WGS) entry which is preliminary data.</text>
</comment>
<dbReference type="Pfam" id="PF00078">
    <property type="entry name" value="RVT_1"/>
    <property type="match status" value="1"/>
</dbReference>
<protein>
    <recommendedName>
        <fullName evidence="1">Reverse transcriptase domain-containing protein</fullName>
    </recommendedName>
</protein>
<dbReference type="InterPro" id="IPR000477">
    <property type="entry name" value="RT_dom"/>
</dbReference>
<feature type="domain" description="Reverse transcriptase" evidence="1">
    <location>
        <begin position="54"/>
        <end position="332"/>
    </location>
</feature>
<dbReference type="PROSITE" id="PS50878">
    <property type="entry name" value="RT_POL"/>
    <property type="match status" value="1"/>
</dbReference>
<evidence type="ECO:0000313" key="2">
    <source>
        <dbReference type="EMBL" id="KAL0449157.1"/>
    </source>
</evidence>
<organism evidence="2">
    <name type="scientific">Sesamum latifolium</name>
    <dbReference type="NCBI Taxonomy" id="2727402"/>
    <lineage>
        <taxon>Eukaryota</taxon>
        <taxon>Viridiplantae</taxon>
        <taxon>Streptophyta</taxon>
        <taxon>Embryophyta</taxon>
        <taxon>Tracheophyta</taxon>
        <taxon>Spermatophyta</taxon>
        <taxon>Magnoliopsida</taxon>
        <taxon>eudicotyledons</taxon>
        <taxon>Gunneridae</taxon>
        <taxon>Pentapetalae</taxon>
        <taxon>asterids</taxon>
        <taxon>lamiids</taxon>
        <taxon>Lamiales</taxon>
        <taxon>Pedaliaceae</taxon>
        <taxon>Sesamum</taxon>
    </lineage>
</organism>
<dbReference type="InterPro" id="IPR043502">
    <property type="entry name" value="DNA/RNA_pol_sf"/>
</dbReference>
<dbReference type="AlphaFoldDB" id="A0AAW2X4N0"/>
<evidence type="ECO:0000259" key="1">
    <source>
        <dbReference type="PROSITE" id="PS50878"/>
    </source>
</evidence>
<dbReference type="PANTHER" id="PTHR46890:SF48">
    <property type="entry name" value="RNA-DIRECTED DNA POLYMERASE"/>
    <property type="match status" value="1"/>
</dbReference>
<name>A0AAW2X4N0_9LAMI</name>
<dbReference type="SUPFAM" id="SSF56672">
    <property type="entry name" value="DNA/RNA polymerases"/>
    <property type="match status" value="1"/>
</dbReference>
<dbReference type="CDD" id="cd01650">
    <property type="entry name" value="RT_nLTR_like"/>
    <property type="match status" value="1"/>
</dbReference>
<dbReference type="PANTHER" id="PTHR46890">
    <property type="entry name" value="NON-LTR RETROLELEMENT REVERSE TRANSCRIPTASE-LIKE PROTEIN-RELATED"/>
    <property type="match status" value="1"/>
</dbReference>
<proteinExistence type="predicted"/>
<accession>A0AAW2X4N0</accession>
<dbReference type="Pfam" id="PF13966">
    <property type="entry name" value="zf-RVT"/>
    <property type="match status" value="1"/>
</dbReference>